<dbReference type="PROSITE" id="PS51450">
    <property type="entry name" value="LRR"/>
    <property type="match status" value="1"/>
</dbReference>
<name>A0A5J5AXP3_9ASTE</name>
<keyword evidence="2" id="KW-0677">Repeat</keyword>
<dbReference type="PANTHER" id="PTHR16083">
    <property type="entry name" value="LEUCINE RICH REPEAT CONTAINING PROTEIN"/>
    <property type="match status" value="1"/>
</dbReference>
<dbReference type="Proteomes" id="UP000325577">
    <property type="component" value="Linkage Group LG17"/>
</dbReference>
<reference evidence="5 6" key="1">
    <citation type="submission" date="2019-09" db="EMBL/GenBank/DDBJ databases">
        <title>A chromosome-level genome assembly of the Chinese tupelo Nyssa sinensis.</title>
        <authorList>
            <person name="Yang X."/>
            <person name="Kang M."/>
            <person name="Yang Y."/>
            <person name="Xiong H."/>
            <person name="Wang M."/>
            <person name="Zhang Z."/>
            <person name="Wang Z."/>
            <person name="Wu H."/>
            <person name="Ma T."/>
            <person name="Liu J."/>
            <person name="Xi Z."/>
        </authorList>
    </citation>
    <scope>NUCLEOTIDE SEQUENCE [LARGE SCALE GENOMIC DNA]</scope>
    <source>
        <strain evidence="5">J267</strain>
        <tissue evidence="5">Leaf</tissue>
    </source>
</reference>
<dbReference type="Pfam" id="PF20160">
    <property type="entry name" value="C-JID"/>
    <property type="match status" value="1"/>
</dbReference>
<accession>A0A5J5AXP3</accession>
<evidence type="ECO:0000313" key="5">
    <source>
        <dbReference type="EMBL" id="KAA8535743.1"/>
    </source>
</evidence>
<dbReference type="EMBL" id="CM018040">
    <property type="protein sequence ID" value="KAA8535743.1"/>
    <property type="molecule type" value="Genomic_DNA"/>
</dbReference>
<evidence type="ECO:0000259" key="3">
    <source>
        <dbReference type="Pfam" id="PF20160"/>
    </source>
</evidence>
<organism evidence="5 6">
    <name type="scientific">Nyssa sinensis</name>
    <dbReference type="NCBI Taxonomy" id="561372"/>
    <lineage>
        <taxon>Eukaryota</taxon>
        <taxon>Viridiplantae</taxon>
        <taxon>Streptophyta</taxon>
        <taxon>Embryophyta</taxon>
        <taxon>Tracheophyta</taxon>
        <taxon>Spermatophyta</taxon>
        <taxon>Magnoliopsida</taxon>
        <taxon>eudicotyledons</taxon>
        <taxon>Gunneridae</taxon>
        <taxon>Pentapetalae</taxon>
        <taxon>asterids</taxon>
        <taxon>Cornales</taxon>
        <taxon>Nyssaceae</taxon>
        <taxon>Nyssa</taxon>
    </lineage>
</organism>
<dbReference type="InterPro" id="IPR045344">
    <property type="entry name" value="C-JID"/>
</dbReference>
<proteinExistence type="predicted"/>
<dbReference type="Gene3D" id="3.80.10.10">
    <property type="entry name" value="Ribonuclease Inhibitor"/>
    <property type="match status" value="1"/>
</dbReference>
<keyword evidence="6" id="KW-1185">Reference proteome</keyword>
<keyword evidence="1" id="KW-0433">Leucine-rich repeat</keyword>
<dbReference type="SUPFAM" id="SSF52058">
    <property type="entry name" value="L domain-like"/>
    <property type="match status" value="1"/>
</dbReference>
<evidence type="ECO:0000256" key="1">
    <source>
        <dbReference type="ARBA" id="ARBA00022614"/>
    </source>
</evidence>
<evidence type="ECO:0000259" key="4">
    <source>
        <dbReference type="Pfam" id="PF23598"/>
    </source>
</evidence>
<dbReference type="OrthoDB" id="1936883at2759"/>
<dbReference type="PANTHER" id="PTHR16083:SF65">
    <property type="entry name" value="DISEASE RESISTANCE PROTEIN RPP8-LIKE"/>
    <property type="match status" value="1"/>
</dbReference>
<sequence length="381" mass="43687">MFGRCEGVEEEDHLVDYFFPSPILSKKRQDSVGLVLPSLSGLSLLTVLDLSDCNMFDGALPSDIGNLSSLEELNLGGNNFVNLPESINRLSRLEILRLVRCKNLRALPRLPSNIVQLNADECPSLKDVPDLSMNGKLVAVSFMNCFKLLQNNQSENMAEILLQRMLQALLKNDRGYGIFLPGIEIPQCFIHQNPGHSITIQLQSGWCRKNLMGIALCIVGEFTTREEIIVSLMFRDPNGWCRTLIVFRRRIPNKEINFAHKFLTCLSIEELDRKCFFGTFVQSGSRLEVLVENKEEFQVKKIGIHLLYQGDTDADNTDWFGEPCKTCMKSSDDCSVEDMHDRWNDDNNRWRRRSRHMDRRVISYVIIHGTLMITSYGRYNR</sequence>
<feature type="domain" description="C-JID" evidence="3">
    <location>
        <begin position="180"/>
        <end position="311"/>
    </location>
</feature>
<dbReference type="Pfam" id="PF23598">
    <property type="entry name" value="LRR_14"/>
    <property type="match status" value="1"/>
</dbReference>
<evidence type="ECO:0000313" key="6">
    <source>
        <dbReference type="Proteomes" id="UP000325577"/>
    </source>
</evidence>
<dbReference type="InterPro" id="IPR055414">
    <property type="entry name" value="LRR_R13L4/SHOC2-like"/>
</dbReference>
<protein>
    <submittedName>
        <fullName evidence="5">Uncharacterized protein</fullName>
    </submittedName>
</protein>
<dbReference type="InterPro" id="IPR001611">
    <property type="entry name" value="Leu-rich_rpt"/>
</dbReference>
<dbReference type="InterPro" id="IPR032675">
    <property type="entry name" value="LRR_dom_sf"/>
</dbReference>
<gene>
    <name evidence="5" type="ORF">F0562_030755</name>
</gene>
<feature type="domain" description="Disease resistance R13L4/SHOC-2-like LRR" evidence="4">
    <location>
        <begin position="35"/>
        <end position="119"/>
    </location>
</feature>
<evidence type="ECO:0000256" key="2">
    <source>
        <dbReference type="ARBA" id="ARBA00022737"/>
    </source>
</evidence>
<dbReference type="AlphaFoldDB" id="A0A5J5AXP3"/>